<reference evidence="4" key="2">
    <citation type="submission" date="2023-05" db="EMBL/GenBank/DDBJ databases">
        <authorList>
            <person name="Schelkunov M.I."/>
        </authorList>
    </citation>
    <scope>NUCLEOTIDE SEQUENCE</scope>
    <source>
        <strain evidence="4">Hsosn_3</strain>
        <tissue evidence="4">Leaf</tissue>
    </source>
</reference>
<dbReference type="PANTHER" id="PTHR31580">
    <property type="entry name" value="FILAMENT-LIKE PLANT PROTEIN 4"/>
    <property type="match status" value="1"/>
</dbReference>
<organism evidence="4 5">
    <name type="scientific">Heracleum sosnowskyi</name>
    <dbReference type="NCBI Taxonomy" id="360622"/>
    <lineage>
        <taxon>Eukaryota</taxon>
        <taxon>Viridiplantae</taxon>
        <taxon>Streptophyta</taxon>
        <taxon>Embryophyta</taxon>
        <taxon>Tracheophyta</taxon>
        <taxon>Spermatophyta</taxon>
        <taxon>Magnoliopsida</taxon>
        <taxon>eudicotyledons</taxon>
        <taxon>Gunneridae</taxon>
        <taxon>Pentapetalae</taxon>
        <taxon>asterids</taxon>
        <taxon>campanulids</taxon>
        <taxon>Apiales</taxon>
        <taxon>Apiaceae</taxon>
        <taxon>Apioideae</taxon>
        <taxon>apioid superclade</taxon>
        <taxon>Tordylieae</taxon>
        <taxon>Tordyliinae</taxon>
        <taxon>Heracleum</taxon>
    </lineage>
</organism>
<keyword evidence="2 3" id="KW-0175">Coiled coil</keyword>
<sequence>MITTVNLVKQHAKVAEDVISGWEKAEAEALALEDQLESVTLLKLTAEDRSSHLDGALKECVGNLEKELFRSASDNAAISRSLQERSNMLIKISEEKSQPEAYIEQLKSNIDSCEREINSLKYELHIVAEELEIGSEEKNMSTVRSAKVADKQNLEGTKKIVKLEAECQRLHGLVRKKLPGPTAMAQMKLEVESLGRDLKLKT</sequence>
<accession>A0AAD8I261</accession>
<evidence type="ECO:0000256" key="3">
    <source>
        <dbReference type="SAM" id="Coils"/>
    </source>
</evidence>
<dbReference type="PANTHER" id="PTHR31580:SF4">
    <property type="entry name" value="FILAMENT-LIKE PLANT PROTEIN 6"/>
    <property type="match status" value="1"/>
</dbReference>
<dbReference type="Proteomes" id="UP001237642">
    <property type="component" value="Unassembled WGS sequence"/>
</dbReference>
<dbReference type="AlphaFoldDB" id="A0AAD8I261"/>
<dbReference type="InterPro" id="IPR008587">
    <property type="entry name" value="FPP_plant"/>
</dbReference>
<evidence type="ECO:0000313" key="4">
    <source>
        <dbReference type="EMBL" id="KAK1377769.1"/>
    </source>
</evidence>
<dbReference type="EMBL" id="JAUIZM010000006">
    <property type="protein sequence ID" value="KAK1377769.1"/>
    <property type="molecule type" value="Genomic_DNA"/>
</dbReference>
<evidence type="ECO:0000256" key="1">
    <source>
        <dbReference type="ARBA" id="ARBA00005921"/>
    </source>
</evidence>
<evidence type="ECO:0000313" key="5">
    <source>
        <dbReference type="Proteomes" id="UP001237642"/>
    </source>
</evidence>
<feature type="coiled-coil region" evidence="3">
    <location>
        <begin position="103"/>
        <end position="130"/>
    </location>
</feature>
<reference evidence="4" key="1">
    <citation type="submission" date="2023-02" db="EMBL/GenBank/DDBJ databases">
        <title>Genome of toxic invasive species Heracleum sosnowskyi carries increased number of genes despite the absence of recent whole-genome duplications.</title>
        <authorList>
            <person name="Schelkunov M."/>
            <person name="Shtratnikova V."/>
            <person name="Makarenko M."/>
            <person name="Klepikova A."/>
            <person name="Omelchenko D."/>
            <person name="Novikova G."/>
            <person name="Obukhova E."/>
            <person name="Bogdanov V."/>
            <person name="Penin A."/>
            <person name="Logacheva M."/>
        </authorList>
    </citation>
    <scope>NUCLEOTIDE SEQUENCE</scope>
    <source>
        <strain evidence="4">Hsosn_3</strain>
        <tissue evidence="4">Leaf</tissue>
    </source>
</reference>
<gene>
    <name evidence="4" type="ORF">POM88_024513</name>
</gene>
<evidence type="ECO:0000256" key="2">
    <source>
        <dbReference type="ARBA" id="ARBA00023054"/>
    </source>
</evidence>
<dbReference type="Pfam" id="PF05911">
    <property type="entry name" value="FPP"/>
    <property type="match status" value="2"/>
</dbReference>
<name>A0AAD8I261_9APIA</name>
<keyword evidence="5" id="KW-1185">Reference proteome</keyword>
<proteinExistence type="inferred from homology"/>
<protein>
    <submittedName>
        <fullName evidence="4">Uncharacterized protein</fullName>
    </submittedName>
</protein>
<comment type="similarity">
    <text evidence="1">Belongs to the FPP family.</text>
</comment>
<comment type="caution">
    <text evidence="4">The sequence shown here is derived from an EMBL/GenBank/DDBJ whole genome shotgun (WGS) entry which is preliminary data.</text>
</comment>